<dbReference type="SUPFAM" id="SSF56935">
    <property type="entry name" value="Porins"/>
    <property type="match status" value="1"/>
</dbReference>
<evidence type="ECO:0000256" key="9">
    <source>
        <dbReference type="ARBA" id="ARBA00023237"/>
    </source>
</evidence>
<reference evidence="15" key="1">
    <citation type="submission" date="2022-04" db="EMBL/GenBank/DDBJ databases">
        <title>Flavobacterium pygoscelis sp. nov. isolated from Chinstrap chick (Pygoscelis antarcticus).</title>
        <authorList>
            <person name="Irgang R."/>
            <person name="Poblete-Morales M."/>
            <person name="Avendano-Herrera R."/>
        </authorList>
    </citation>
    <scope>NUCLEOTIDE SEQUENCE</scope>
    <source>
        <strain evidence="15">I-SCBP12n</strain>
    </source>
</reference>
<comment type="subcellular location">
    <subcellularLocation>
        <location evidence="1 10">Cell outer membrane</location>
        <topology evidence="1 10">Multi-pass membrane protein</topology>
    </subcellularLocation>
</comment>
<evidence type="ECO:0000256" key="11">
    <source>
        <dbReference type="RuleBase" id="RU003357"/>
    </source>
</evidence>
<accession>A0A9X1XWS1</accession>
<keyword evidence="3 10" id="KW-1134">Transmembrane beta strand</keyword>
<evidence type="ECO:0000256" key="1">
    <source>
        <dbReference type="ARBA" id="ARBA00004571"/>
    </source>
</evidence>
<comment type="caution">
    <text evidence="15">The sequence shown here is derived from an EMBL/GenBank/DDBJ whole genome shotgun (WGS) entry which is preliminary data.</text>
</comment>
<dbReference type="RefSeq" id="WP_248427717.1">
    <property type="nucleotide sequence ID" value="NZ_JALNUB010000003.1"/>
</dbReference>
<keyword evidence="8 15" id="KW-0675">Receptor</keyword>
<evidence type="ECO:0000256" key="7">
    <source>
        <dbReference type="ARBA" id="ARBA00023136"/>
    </source>
</evidence>
<dbReference type="Gene3D" id="2.40.170.20">
    <property type="entry name" value="TonB-dependent receptor, beta-barrel domain"/>
    <property type="match status" value="1"/>
</dbReference>
<evidence type="ECO:0000313" key="16">
    <source>
        <dbReference type="Proteomes" id="UP001139260"/>
    </source>
</evidence>
<keyword evidence="16" id="KW-1185">Reference proteome</keyword>
<dbReference type="InterPro" id="IPR037066">
    <property type="entry name" value="Plug_dom_sf"/>
</dbReference>
<keyword evidence="4 10" id="KW-0812">Transmembrane</keyword>
<dbReference type="Proteomes" id="UP001139260">
    <property type="component" value="Unassembled WGS sequence"/>
</dbReference>
<dbReference type="GO" id="GO:0044718">
    <property type="term" value="P:siderophore transmembrane transport"/>
    <property type="evidence" value="ECO:0007669"/>
    <property type="project" value="TreeGrafter"/>
</dbReference>
<name>A0A9X1XWS1_9FLAO</name>
<dbReference type="Pfam" id="PF00593">
    <property type="entry name" value="TonB_dep_Rec_b-barrel"/>
    <property type="match status" value="1"/>
</dbReference>
<feature type="signal peptide" evidence="12">
    <location>
        <begin position="1"/>
        <end position="20"/>
    </location>
</feature>
<evidence type="ECO:0000259" key="14">
    <source>
        <dbReference type="Pfam" id="PF07715"/>
    </source>
</evidence>
<proteinExistence type="inferred from homology"/>
<sequence length="611" mass="69166">MATKKFRLLSIILLSQFLLAQNKTAIPLNEVVVSDTQLKNFSSSQSVLKLNDSIISKNQSSLTSLLNYNSVIYFKENGLGMVSSPSFRGTTAQQTAVVWNGININSQLLGQTDFNTVSTRGYNSIDVKAGGGSVVYGSGAIGGTIHLNNDLKFRNTFENNLEVYYGDFNTLSTIYAVTAATNQWSTNASFTRNSSDNDYKFIGKQGKNSNGEFYNTNFSTAIGYKLDAKNTIKLYSESYDGERHFSITSPNATKTKYQDFNTRNLLAWTSIFGKSVSNMKLAYITEHYKYFDDIEEEDFTSGGVKSFIAKYDFVYAFSSKINLNTLFDYNKSNAFGSGVGNNSRQVGGISVLMKQYITEKWNYELSARKEISDVYKSPLLFSAGTTIDFSSLYQFKFNISRNFRVPTFNDFYWETGGNLDLKPENSYQLELGNNFRYKDFNVSATFYASKITDMIRWLPTNTGNWSPFNTDNVSIYGFETLGSWKKNFNSHNFGINATYSYTVSLDDKNNNQLFYVPYHKATAAGSYSYNRFNSYYQFMFVGAVFTTSDNNPKNILSDYTISNLGMDYNFSKKNVCKIGLKVANLWNEIYESLPSRLMPGRNLTLYLTLNY</sequence>
<feature type="domain" description="TonB-dependent receptor plug" evidence="14">
    <location>
        <begin position="51"/>
        <end position="144"/>
    </location>
</feature>
<dbReference type="PANTHER" id="PTHR30069:SF29">
    <property type="entry name" value="HEMOGLOBIN AND HEMOGLOBIN-HAPTOGLOBIN-BINDING PROTEIN 1-RELATED"/>
    <property type="match status" value="1"/>
</dbReference>
<evidence type="ECO:0000313" key="15">
    <source>
        <dbReference type="EMBL" id="MCK8141162.1"/>
    </source>
</evidence>
<evidence type="ECO:0000256" key="5">
    <source>
        <dbReference type="ARBA" id="ARBA00022729"/>
    </source>
</evidence>
<keyword evidence="6 11" id="KW-0798">TonB box</keyword>
<evidence type="ECO:0000256" key="10">
    <source>
        <dbReference type="PROSITE-ProRule" id="PRU01360"/>
    </source>
</evidence>
<feature type="domain" description="TonB-dependent receptor-like beta-barrel" evidence="13">
    <location>
        <begin position="158"/>
        <end position="585"/>
    </location>
</feature>
<dbReference type="InterPro" id="IPR039426">
    <property type="entry name" value="TonB-dep_rcpt-like"/>
</dbReference>
<keyword evidence="2 10" id="KW-0813">Transport</keyword>
<evidence type="ECO:0000256" key="3">
    <source>
        <dbReference type="ARBA" id="ARBA00022452"/>
    </source>
</evidence>
<dbReference type="Pfam" id="PF07715">
    <property type="entry name" value="Plug"/>
    <property type="match status" value="1"/>
</dbReference>
<protein>
    <submittedName>
        <fullName evidence="15">TonB-dependent receptor</fullName>
    </submittedName>
</protein>
<dbReference type="PROSITE" id="PS52016">
    <property type="entry name" value="TONB_DEPENDENT_REC_3"/>
    <property type="match status" value="1"/>
</dbReference>
<keyword evidence="9 10" id="KW-0998">Cell outer membrane</keyword>
<evidence type="ECO:0000256" key="6">
    <source>
        <dbReference type="ARBA" id="ARBA00023077"/>
    </source>
</evidence>
<dbReference type="AlphaFoldDB" id="A0A9X1XWS1"/>
<feature type="chain" id="PRO_5040962533" evidence="12">
    <location>
        <begin position="21"/>
        <end position="611"/>
    </location>
</feature>
<dbReference type="EMBL" id="JALNUB010000003">
    <property type="protein sequence ID" value="MCK8141162.1"/>
    <property type="molecule type" value="Genomic_DNA"/>
</dbReference>
<dbReference type="InterPro" id="IPR036942">
    <property type="entry name" value="Beta-barrel_TonB_sf"/>
</dbReference>
<organism evidence="15 16">
    <name type="scientific">Flavobacterium pygoscelis</name>
    <dbReference type="NCBI Taxonomy" id="2893176"/>
    <lineage>
        <taxon>Bacteria</taxon>
        <taxon>Pseudomonadati</taxon>
        <taxon>Bacteroidota</taxon>
        <taxon>Flavobacteriia</taxon>
        <taxon>Flavobacteriales</taxon>
        <taxon>Flavobacteriaceae</taxon>
        <taxon>Flavobacterium</taxon>
    </lineage>
</organism>
<dbReference type="GO" id="GO:0015344">
    <property type="term" value="F:siderophore uptake transmembrane transporter activity"/>
    <property type="evidence" value="ECO:0007669"/>
    <property type="project" value="TreeGrafter"/>
</dbReference>
<evidence type="ECO:0000256" key="12">
    <source>
        <dbReference type="SAM" id="SignalP"/>
    </source>
</evidence>
<comment type="similarity">
    <text evidence="10 11">Belongs to the TonB-dependent receptor family.</text>
</comment>
<keyword evidence="5 12" id="KW-0732">Signal</keyword>
<evidence type="ECO:0000256" key="2">
    <source>
        <dbReference type="ARBA" id="ARBA00022448"/>
    </source>
</evidence>
<evidence type="ECO:0000259" key="13">
    <source>
        <dbReference type="Pfam" id="PF00593"/>
    </source>
</evidence>
<evidence type="ECO:0000256" key="8">
    <source>
        <dbReference type="ARBA" id="ARBA00023170"/>
    </source>
</evidence>
<dbReference type="Gene3D" id="2.170.130.10">
    <property type="entry name" value="TonB-dependent receptor, plug domain"/>
    <property type="match status" value="1"/>
</dbReference>
<dbReference type="PANTHER" id="PTHR30069">
    <property type="entry name" value="TONB-DEPENDENT OUTER MEMBRANE RECEPTOR"/>
    <property type="match status" value="1"/>
</dbReference>
<keyword evidence="7 10" id="KW-0472">Membrane</keyword>
<gene>
    <name evidence="15" type="ORF">MW871_04585</name>
</gene>
<dbReference type="InterPro" id="IPR012910">
    <property type="entry name" value="Plug_dom"/>
</dbReference>
<dbReference type="GO" id="GO:0009279">
    <property type="term" value="C:cell outer membrane"/>
    <property type="evidence" value="ECO:0007669"/>
    <property type="project" value="UniProtKB-SubCell"/>
</dbReference>
<evidence type="ECO:0000256" key="4">
    <source>
        <dbReference type="ARBA" id="ARBA00022692"/>
    </source>
</evidence>
<dbReference type="InterPro" id="IPR000531">
    <property type="entry name" value="Beta-barrel_TonB"/>
</dbReference>